<evidence type="ECO:0000256" key="2">
    <source>
        <dbReference type="SAM" id="Phobius"/>
    </source>
</evidence>
<dbReference type="EMBL" id="WHOB01000029">
    <property type="protein sequence ID" value="NOU79626.1"/>
    <property type="molecule type" value="Genomic_DNA"/>
</dbReference>
<feature type="region of interest" description="Disordered" evidence="1">
    <location>
        <begin position="156"/>
        <end position="184"/>
    </location>
</feature>
<gene>
    <name evidence="3" type="ORF">GC101_12145</name>
</gene>
<organism evidence="3 4">
    <name type="scientific">Paenibacillus phytohabitans</name>
    <dbReference type="NCBI Taxonomy" id="2654978"/>
    <lineage>
        <taxon>Bacteria</taxon>
        <taxon>Bacillati</taxon>
        <taxon>Bacillota</taxon>
        <taxon>Bacilli</taxon>
        <taxon>Bacillales</taxon>
        <taxon>Paenibacillaceae</taxon>
        <taxon>Paenibacillus</taxon>
    </lineage>
</organism>
<evidence type="ECO:0000313" key="4">
    <source>
        <dbReference type="Proteomes" id="UP000596857"/>
    </source>
</evidence>
<dbReference type="InterPro" id="IPR008993">
    <property type="entry name" value="TIMP-like_OB-fold"/>
</dbReference>
<accession>A0ABX1YHJ9</accession>
<comment type="caution">
    <text evidence="3">The sequence shown here is derived from an EMBL/GenBank/DDBJ whole genome shotgun (WGS) entry which is preliminary data.</text>
</comment>
<keyword evidence="2" id="KW-0472">Membrane</keyword>
<evidence type="ECO:0000256" key="1">
    <source>
        <dbReference type="SAM" id="MobiDB-lite"/>
    </source>
</evidence>
<dbReference type="RefSeq" id="WP_171717482.1">
    <property type="nucleotide sequence ID" value="NZ_WHOB01000029.1"/>
</dbReference>
<dbReference type="SUPFAM" id="SSF50242">
    <property type="entry name" value="TIMP-like"/>
    <property type="match status" value="1"/>
</dbReference>
<reference evidence="3 4" key="1">
    <citation type="submission" date="2019-10" db="EMBL/GenBank/DDBJ databases">
        <title>Description of Paenibacillus terricola sp. nov.</title>
        <authorList>
            <person name="Carlier A."/>
            <person name="Qi S."/>
        </authorList>
    </citation>
    <scope>NUCLEOTIDE SEQUENCE [LARGE SCALE GENOMIC DNA]</scope>
    <source>
        <strain evidence="3 4">LMG 31459</strain>
    </source>
</reference>
<name>A0ABX1YHJ9_9BACL</name>
<keyword evidence="2" id="KW-1133">Transmembrane helix</keyword>
<dbReference type="Gene3D" id="2.40.50.120">
    <property type="match status" value="1"/>
</dbReference>
<keyword evidence="2" id="KW-0812">Transmembrane</keyword>
<evidence type="ECO:0008006" key="5">
    <source>
        <dbReference type="Google" id="ProtNLM"/>
    </source>
</evidence>
<proteinExistence type="predicted"/>
<dbReference type="Proteomes" id="UP000596857">
    <property type="component" value="Unassembled WGS sequence"/>
</dbReference>
<feature type="transmembrane region" description="Helical" evidence="2">
    <location>
        <begin position="193"/>
        <end position="213"/>
    </location>
</feature>
<keyword evidence="4" id="KW-1185">Reference proteome</keyword>
<evidence type="ECO:0000313" key="3">
    <source>
        <dbReference type="EMBL" id="NOU79626.1"/>
    </source>
</evidence>
<sequence length="223" mass="23621">MMIAIKRIRGVLLMFLCALLVFMTLLTVRPQVTYACSCVIPAPPLEAMENSATVFEGTVISVAKPSGIIQSSADPMQVTFQVGARWKGDLGNQVTVSTAQSGDSCGFEFAEGERYMVYARGAEADGNLVKGNEEQRELTTSLCSRTALYADAQEDLNELGPGTGGGSPTAPPETAEGDAPSVPVDNHSATASWLLYVGAGAGMVILIAVGLTWQRRQSNKSRK</sequence>
<protein>
    <recommendedName>
        <fullName evidence="5">Tissue inhibitor of metalloproteinase</fullName>
    </recommendedName>
</protein>